<keyword evidence="2" id="KW-1185">Reference proteome</keyword>
<gene>
    <name evidence="1" type="ORF">HNP39_003022</name>
</gene>
<dbReference type="SUPFAM" id="SSF102405">
    <property type="entry name" value="MCP/YpsA-like"/>
    <property type="match status" value="1"/>
</dbReference>
<comment type="caution">
    <text evidence="1">The sequence shown here is derived from an EMBL/GenBank/DDBJ whole genome shotgun (WGS) entry which is preliminary data.</text>
</comment>
<dbReference type="EMBL" id="JACJIG010000004">
    <property type="protein sequence ID" value="MBA8919266.1"/>
    <property type="molecule type" value="Genomic_DNA"/>
</dbReference>
<evidence type="ECO:0000313" key="1">
    <source>
        <dbReference type="EMBL" id="MBA8919266.1"/>
    </source>
</evidence>
<sequence length="165" mass="18222">MNVGITGHQNLGSSQQYNDIAVKLKQIITEHDVTCGYTCLAKGADQLFAEILKKVGIPYHAIIPSENYDRTFDESISLLKYQDLLNHAVIKKVLSFPEPEEKAFYEAGKYVVESTELLIAIWDGQSARGLGGTGDIVKYCLSLNKNVIHLNTNDLSINILSSSDC</sequence>
<evidence type="ECO:0008006" key="3">
    <source>
        <dbReference type="Google" id="ProtNLM"/>
    </source>
</evidence>
<protein>
    <recommendedName>
        <fullName evidence="3">DUF1273 family protein</fullName>
    </recommendedName>
</protein>
<name>A0ABR6B547_9BACI</name>
<proteinExistence type="predicted"/>
<evidence type="ECO:0000313" key="2">
    <source>
        <dbReference type="Proteomes" id="UP000517315"/>
    </source>
</evidence>
<dbReference type="Gene3D" id="3.40.50.450">
    <property type="match status" value="1"/>
</dbReference>
<dbReference type="Proteomes" id="UP000517315">
    <property type="component" value="Unassembled WGS sequence"/>
</dbReference>
<organism evidence="1 2">
    <name type="scientific">Bacillus aerius</name>
    <dbReference type="NCBI Taxonomy" id="293388"/>
    <lineage>
        <taxon>Bacteria</taxon>
        <taxon>Bacillati</taxon>
        <taxon>Bacillota</taxon>
        <taxon>Bacilli</taxon>
        <taxon>Bacillales</taxon>
        <taxon>Bacillaceae</taxon>
        <taxon>Bacillus</taxon>
    </lineage>
</organism>
<reference evidence="1 2" key="1">
    <citation type="submission" date="2020-08" db="EMBL/GenBank/DDBJ databases">
        <title>Functional genomics of gut bacteria from endangered species of beetles.</title>
        <authorList>
            <person name="Carlos-Shanley C."/>
        </authorList>
    </citation>
    <scope>NUCLEOTIDE SEQUENCE [LARGE SCALE GENOMIC DNA]</scope>
    <source>
        <strain evidence="1 2">S00152</strain>
    </source>
</reference>
<accession>A0ABR6B547</accession>
<dbReference type="RefSeq" id="WP_182489429.1">
    <property type="nucleotide sequence ID" value="NZ_JACJIG010000004.1"/>
</dbReference>